<keyword evidence="3" id="KW-0687">Ribonucleoprotein</keyword>
<dbReference type="Gene3D" id="6.20.340.10">
    <property type="match status" value="1"/>
</dbReference>
<comment type="similarity">
    <text evidence="1">Belongs to the eukaryotic ribosomal protein eL34 family.</text>
</comment>
<dbReference type="AlphaFoldDB" id="A0A7S3G861"/>
<dbReference type="EMBL" id="HBIB01019190">
    <property type="protein sequence ID" value="CAE0250315.1"/>
    <property type="molecule type" value="Transcribed_RNA"/>
</dbReference>
<dbReference type="InterPro" id="IPR008195">
    <property type="entry name" value="Ribosomal_eL34"/>
</dbReference>
<dbReference type="PROSITE" id="PS01145">
    <property type="entry name" value="RIBOSOMAL_L34E"/>
    <property type="match status" value="1"/>
</dbReference>
<dbReference type="InterPro" id="IPR018065">
    <property type="entry name" value="Ribosomal_eL34_CS"/>
</dbReference>
<dbReference type="GO" id="GO:0003735">
    <property type="term" value="F:structural constituent of ribosome"/>
    <property type="evidence" value="ECO:0007669"/>
    <property type="project" value="InterPro"/>
</dbReference>
<proteinExistence type="inferred from homology"/>
<keyword evidence="2" id="KW-0689">Ribosomal protein</keyword>
<dbReference type="PRINTS" id="PR01250">
    <property type="entry name" value="RIBOSOMALL34"/>
</dbReference>
<evidence type="ECO:0000313" key="4">
    <source>
        <dbReference type="EMBL" id="CAE0250315.1"/>
    </source>
</evidence>
<name>A0A7S3G861_9EUKA</name>
<dbReference type="GO" id="GO:0006412">
    <property type="term" value="P:translation"/>
    <property type="evidence" value="ECO:0007669"/>
    <property type="project" value="InterPro"/>
</dbReference>
<dbReference type="GO" id="GO:1990904">
    <property type="term" value="C:ribonucleoprotein complex"/>
    <property type="evidence" value="ECO:0007669"/>
    <property type="project" value="UniProtKB-KW"/>
</dbReference>
<dbReference type="GO" id="GO:0005840">
    <property type="term" value="C:ribosome"/>
    <property type="evidence" value="ECO:0007669"/>
    <property type="project" value="UniProtKB-KW"/>
</dbReference>
<organism evidence="4">
    <name type="scientific">Palpitomonas bilix</name>
    <dbReference type="NCBI Taxonomy" id="652834"/>
    <lineage>
        <taxon>Eukaryota</taxon>
        <taxon>Eukaryota incertae sedis</taxon>
    </lineage>
</organism>
<reference evidence="4" key="1">
    <citation type="submission" date="2021-01" db="EMBL/GenBank/DDBJ databases">
        <authorList>
            <person name="Corre E."/>
            <person name="Pelletier E."/>
            <person name="Niang G."/>
            <person name="Scheremetjew M."/>
            <person name="Finn R."/>
            <person name="Kale V."/>
            <person name="Holt S."/>
            <person name="Cochrane G."/>
            <person name="Meng A."/>
            <person name="Brown T."/>
            <person name="Cohen L."/>
        </authorList>
    </citation>
    <scope>NUCLEOTIDE SEQUENCE</scope>
    <source>
        <strain evidence="4">NIES-2562</strain>
    </source>
</reference>
<evidence type="ECO:0000256" key="2">
    <source>
        <dbReference type="ARBA" id="ARBA00022980"/>
    </source>
</evidence>
<gene>
    <name evidence="4" type="ORF">PBIL07802_LOCUS12516</name>
</gene>
<evidence type="ECO:0000256" key="3">
    <source>
        <dbReference type="ARBA" id="ARBA00023274"/>
    </source>
</evidence>
<sequence length="111" mass="12568">MQRVVYPRRHSYRTKSNKIKVVKTPGGRLAAHFHVKKTARAKCGDTGAYLNGIPTVRPIQLSRMSKNKKTVSRAYGGSLSHGALKNRIVRAFLIEEQKVVKKVLQEQQKKN</sequence>
<accession>A0A7S3G861</accession>
<dbReference type="Pfam" id="PF01199">
    <property type="entry name" value="Ribosomal_L34e"/>
    <property type="match status" value="1"/>
</dbReference>
<evidence type="ECO:0000256" key="1">
    <source>
        <dbReference type="ARBA" id="ARBA00009875"/>
    </source>
</evidence>
<evidence type="ECO:0008006" key="5">
    <source>
        <dbReference type="Google" id="ProtNLM"/>
    </source>
</evidence>
<dbReference type="InterPro" id="IPR038562">
    <property type="entry name" value="Ribosomal_eL34_C_sf"/>
</dbReference>
<protein>
    <recommendedName>
        <fullName evidence="5">60S ribosomal protein L34</fullName>
    </recommendedName>
</protein>
<dbReference type="PANTHER" id="PTHR10759">
    <property type="entry name" value="60S RIBOSOMAL PROTEIN L34"/>
    <property type="match status" value="1"/>
</dbReference>
<dbReference type="Gene3D" id="6.20.370.70">
    <property type="match status" value="1"/>
</dbReference>